<dbReference type="AlphaFoldDB" id="A0A1G1XQB9"/>
<proteinExistence type="predicted"/>
<reference evidence="1 2" key="1">
    <citation type="journal article" date="2016" name="Nat. Commun.">
        <title>Thousands of microbial genomes shed light on interconnected biogeochemical processes in an aquifer system.</title>
        <authorList>
            <person name="Anantharaman K."/>
            <person name="Brown C.T."/>
            <person name="Hug L.A."/>
            <person name="Sharon I."/>
            <person name="Castelle C.J."/>
            <person name="Probst A.J."/>
            <person name="Thomas B.C."/>
            <person name="Singh A."/>
            <person name="Wilkins M.J."/>
            <person name="Karaoz U."/>
            <person name="Brodie E.L."/>
            <person name="Williams K.H."/>
            <person name="Hubbard S.S."/>
            <person name="Banfield J.F."/>
        </authorList>
    </citation>
    <scope>NUCLEOTIDE SEQUENCE [LARGE SCALE GENOMIC DNA]</scope>
</reference>
<name>A0A1G1XQB9_9BACT</name>
<accession>A0A1G1XQB9</accession>
<dbReference type="EMBL" id="MHHZ01000005">
    <property type="protein sequence ID" value="OGY42303.1"/>
    <property type="molecule type" value="Genomic_DNA"/>
</dbReference>
<protein>
    <submittedName>
        <fullName evidence="1">Uncharacterized protein</fullName>
    </submittedName>
</protein>
<evidence type="ECO:0000313" key="1">
    <source>
        <dbReference type="EMBL" id="OGY42303.1"/>
    </source>
</evidence>
<sequence>MIEEKKREIFFCLCQETQEEEGTNIFSVDDKNYSVANLYPTKEEVVRIKGNYKLTDWLIARVIIANINGKKKVEFIKFEDN</sequence>
<dbReference type="Proteomes" id="UP000176498">
    <property type="component" value="Unassembled WGS sequence"/>
</dbReference>
<comment type="caution">
    <text evidence="1">The sequence shown here is derived from an EMBL/GenBank/DDBJ whole genome shotgun (WGS) entry which is preliminary data.</text>
</comment>
<organism evidence="1 2">
    <name type="scientific">Candidatus Buchananbacteria bacterium RBG_13_36_9</name>
    <dbReference type="NCBI Taxonomy" id="1797530"/>
    <lineage>
        <taxon>Bacteria</taxon>
        <taxon>Candidatus Buchananiibacteriota</taxon>
    </lineage>
</organism>
<evidence type="ECO:0000313" key="2">
    <source>
        <dbReference type="Proteomes" id="UP000176498"/>
    </source>
</evidence>
<gene>
    <name evidence="1" type="ORF">A2Y82_04910</name>
</gene>